<accession>A0A154PAN6</accession>
<evidence type="ECO:0000313" key="10">
    <source>
        <dbReference type="Proteomes" id="UP000076502"/>
    </source>
</evidence>
<sequence length="473" mass="53243">MSYSINRRPLLGGASDSEFEDDLETEVDDPSVSVPDEKPFLKQYEPRDKYNLAYIVFYLLGINTLIPWSFFITADDYWMYKFREIHENSTHHFNYTHVENLEKRTDLQASFTSYLSIASALPNTFFLIVNAFISKRVPLRIRMVGSQCTILLLFIMTTVLVKINTDKWQDAFVAVTLTTVAFVNAASAIFGGSLMGIVGRFSPKYITAMSSGQALGGIFTAATEICSLWIGASPILSGLVYFIVGDIILFLSLIAYIVLEEAAFFRHHMVEKSPENMEREFSVTGEVTFPQGITISYSRIVKRIWQYGVSVFLVFFISLSVYPAVTVLVESQYKGKGHAWNDVYFVPTVTYLIFSMGDYVGRIFSGIFQWPKNKPWQVMLLSSLRVIFIPALMFCNAQPRHHLPVYIHNDLYYILLTILFAISNGYLCNLTFILAPTVVDSQEKEIASAMIGAFLGIGLVSGAGLSLVMVKSL</sequence>
<feature type="transmembrane region" description="Helical" evidence="8">
    <location>
        <begin position="111"/>
        <end position="132"/>
    </location>
</feature>
<dbReference type="Gene3D" id="1.20.1250.20">
    <property type="entry name" value="MFS general substrate transporter like domains"/>
    <property type="match status" value="1"/>
</dbReference>
<reference evidence="9 10" key="1">
    <citation type="submission" date="2015-07" db="EMBL/GenBank/DDBJ databases">
        <title>The genome of Dufourea novaeangliae.</title>
        <authorList>
            <person name="Pan H."/>
            <person name="Kapheim K."/>
        </authorList>
    </citation>
    <scope>NUCLEOTIDE SEQUENCE [LARGE SCALE GENOMIC DNA]</scope>
    <source>
        <strain evidence="9">0120121106</strain>
        <tissue evidence="9">Whole body</tissue>
    </source>
</reference>
<feature type="transmembrane region" description="Helical" evidence="8">
    <location>
        <begin position="144"/>
        <end position="165"/>
    </location>
</feature>
<dbReference type="Proteomes" id="UP000076502">
    <property type="component" value="Unassembled WGS sequence"/>
</dbReference>
<dbReference type="InterPro" id="IPR036259">
    <property type="entry name" value="MFS_trans_sf"/>
</dbReference>
<keyword evidence="10" id="KW-1185">Reference proteome</keyword>
<comment type="subcellular location">
    <subcellularLocation>
        <location evidence="1">Membrane</location>
        <topology evidence="1">Multi-pass membrane protein</topology>
    </subcellularLocation>
</comment>
<evidence type="ECO:0000256" key="7">
    <source>
        <dbReference type="SAM" id="MobiDB-lite"/>
    </source>
</evidence>
<protein>
    <submittedName>
        <fullName evidence="9">Equilibrative nucleoside transporter 3</fullName>
    </submittedName>
</protein>
<evidence type="ECO:0000256" key="5">
    <source>
        <dbReference type="ARBA" id="ARBA00022989"/>
    </source>
</evidence>
<dbReference type="OMA" id="KYKFRNT"/>
<evidence type="ECO:0000256" key="2">
    <source>
        <dbReference type="ARBA" id="ARBA00007965"/>
    </source>
</evidence>
<dbReference type="PANTHER" id="PTHR10332:SF88">
    <property type="entry name" value="EQUILIBRATIVE NUCLEOSIDE TRANSPORTER 1, ISOFORM A"/>
    <property type="match status" value="1"/>
</dbReference>
<feature type="transmembrane region" description="Helical" evidence="8">
    <location>
        <begin position="238"/>
        <end position="259"/>
    </location>
</feature>
<feature type="transmembrane region" description="Helical" evidence="8">
    <location>
        <begin position="52"/>
        <end position="72"/>
    </location>
</feature>
<evidence type="ECO:0000256" key="6">
    <source>
        <dbReference type="ARBA" id="ARBA00023136"/>
    </source>
</evidence>
<proteinExistence type="inferred from homology"/>
<evidence type="ECO:0000256" key="4">
    <source>
        <dbReference type="ARBA" id="ARBA00022692"/>
    </source>
</evidence>
<dbReference type="PIRSF" id="PIRSF016379">
    <property type="entry name" value="ENT"/>
    <property type="match status" value="1"/>
</dbReference>
<dbReference type="PRINTS" id="PR01130">
    <property type="entry name" value="DERENTRNSPRT"/>
</dbReference>
<keyword evidence="4 8" id="KW-0812">Transmembrane</keyword>
<dbReference type="AlphaFoldDB" id="A0A154PAN6"/>
<dbReference type="InterPro" id="IPR002259">
    <property type="entry name" value="Eqnu_transpt"/>
</dbReference>
<feature type="transmembrane region" description="Helical" evidence="8">
    <location>
        <begin position="376"/>
        <end position="399"/>
    </location>
</feature>
<dbReference type="Pfam" id="PF01733">
    <property type="entry name" value="Nucleoside_tran"/>
    <property type="match status" value="1"/>
</dbReference>
<evidence type="ECO:0000256" key="1">
    <source>
        <dbReference type="ARBA" id="ARBA00004141"/>
    </source>
</evidence>
<dbReference type="GO" id="GO:0005337">
    <property type="term" value="F:nucleoside transmembrane transporter activity"/>
    <property type="evidence" value="ECO:0007669"/>
    <property type="project" value="InterPro"/>
</dbReference>
<feature type="transmembrane region" description="Helical" evidence="8">
    <location>
        <begin position="171"/>
        <end position="194"/>
    </location>
</feature>
<keyword evidence="5 8" id="KW-1133">Transmembrane helix</keyword>
<name>A0A154PAN6_DUFNO</name>
<feature type="compositionally biased region" description="Acidic residues" evidence="7">
    <location>
        <begin position="17"/>
        <end position="29"/>
    </location>
</feature>
<evidence type="ECO:0000256" key="8">
    <source>
        <dbReference type="SAM" id="Phobius"/>
    </source>
</evidence>
<feature type="transmembrane region" description="Helical" evidence="8">
    <location>
        <begin position="344"/>
        <end position="364"/>
    </location>
</feature>
<feature type="transmembrane region" description="Helical" evidence="8">
    <location>
        <begin position="446"/>
        <end position="470"/>
    </location>
</feature>
<evidence type="ECO:0000256" key="3">
    <source>
        <dbReference type="ARBA" id="ARBA00022448"/>
    </source>
</evidence>
<dbReference type="GO" id="GO:0005886">
    <property type="term" value="C:plasma membrane"/>
    <property type="evidence" value="ECO:0007669"/>
    <property type="project" value="TreeGrafter"/>
</dbReference>
<dbReference type="OrthoDB" id="46396at2759"/>
<feature type="transmembrane region" description="Helical" evidence="8">
    <location>
        <begin position="304"/>
        <end position="324"/>
    </location>
</feature>
<gene>
    <name evidence="9" type="ORF">WN55_11469</name>
</gene>
<keyword evidence="3" id="KW-0813">Transport</keyword>
<feature type="region of interest" description="Disordered" evidence="7">
    <location>
        <begin position="1"/>
        <end position="32"/>
    </location>
</feature>
<organism evidence="9 10">
    <name type="scientific">Dufourea novaeangliae</name>
    <name type="common">Sweat bee</name>
    <dbReference type="NCBI Taxonomy" id="178035"/>
    <lineage>
        <taxon>Eukaryota</taxon>
        <taxon>Metazoa</taxon>
        <taxon>Ecdysozoa</taxon>
        <taxon>Arthropoda</taxon>
        <taxon>Hexapoda</taxon>
        <taxon>Insecta</taxon>
        <taxon>Pterygota</taxon>
        <taxon>Neoptera</taxon>
        <taxon>Endopterygota</taxon>
        <taxon>Hymenoptera</taxon>
        <taxon>Apocrita</taxon>
        <taxon>Aculeata</taxon>
        <taxon>Apoidea</taxon>
        <taxon>Anthophila</taxon>
        <taxon>Halictidae</taxon>
        <taxon>Rophitinae</taxon>
        <taxon>Dufourea</taxon>
    </lineage>
</organism>
<dbReference type="EMBL" id="KQ434864">
    <property type="protein sequence ID" value="KZC09006.1"/>
    <property type="molecule type" value="Genomic_DNA"/>
</dbReference>
<feature type="transmembrane region" description="Helical" evidence="8">
    <location>
        <begin position="214"/>
        <end position="232"/>
    </location>
</feature>
<dbReference type="PANTHER" id="PTHR10332">
    <property type="entry name" value="EQUILIBRATIVE NUCLEOSIDE TRANSPORTER"/>
    <property type="match status" value="1"/>
</dbReference>
<dbReference type="SUPFAM" id="SSF103473">
    <property type="entry name" value="MFS general substrate transporter"/>
    <property type="match status" value="1"/>
</dbReference>
<comment type="similarity">
    <text evidence="2">Belongs to the SLC29A/ENT transporter (TC 2.A.57) family.</text>
</comment>
<feature type="transmembrane region" description="Helical" evidence="8">
    <location>
        <begin position="411"/>
        <end position="434"/>
    </location>
</feature>
<keyword evidence="6 8" id="KW-0472">Membrane</keyword>
<evidence type="ECO:0000313" key="9">
    <source>
        <dbReference type="EMBL" id="KZC09006.1"/>
    </source>
</evidence>